<dbReference type="InterPro" id="IPR050563">
    <property type="entry name" value="4-hydroxybenzoyl-CoA_TE"/>
</dbReference>
<dbReference type="SUPFAM" id="SSF54637">
    <property type="entry name" value="Thioesterase/thiol ester dehydrase-isomerase"/>
    <property type="match status" value="1"/>
</dbReference>
<reference evidence="1 2" key="1">
    <citation type="journal article" date="2015" name="Genome Announc.">
        <title>Draft Genome Sequence of the Terrestrial Cyanobacterium Scytonema millei VB511283, Isolated from Eastern India.</title>
        <authorList>
            <person name="Sen D."/>
            <person name="Chandrababunaidu M.M."/>
            <person name="Singh D."/>
            <person name="Sanghi N."/>
            <person name="Ghorai A."/>
            <person name="Mishra G.P."/>
            <person name="Madduluri M."/>
            <person name="Adhikary S.P."/>
            <person name="Tripathy S."/>
        </authorList>
    </citation>
    <scope>NUCLEOTIDE SEQUENCE [LARGE SCALE GENOMIC DNA]</scope>
    <source>
        <strain evidence="1 2">VB511283</strain>
    </source>
</reference>
<dbReference type="AlphaFoldDB" id="A0A9X5E8Z8"/>
<dbReference type="PANTHER" id="PTHR31793">
    <property type="entry name" value="4-HYDROXYBENZOYL-COA THIOESTERASE FAMILY MEMBER"/>
    <property type="match status" value="1"/>
</dbReference>
<dbReference type="Gene3D" id="3.10.129.10">
    <property type="entry name" value="Hotdog Thioesterase"/>
    <property type="match status" value="1"/>
</dbReference>
<sequence length="149" mass="17329">MKKICLDLEIYTYQIDFVGHVNNSVYQQWMEIGRTKLLEAVGMPIHAIAERGFVPILVQTNITYKNPLYLGDRVRLDLWLSELRAASAILDFRFFNGDNTLVAEAQQKGLFIDRETKRPRRLQTEERELFSPYVVSEFSANSNRETARV</sequence>
<comment type="caution">
    <text evidence="1">The sequence shown here is derived from an EMBL/GenBank/DDBJ whole genome shotgun (WGS) entry which is preliminary data.</text>
</comment>
<name>A0A9X5E8Z8_9CYAN</name>
<dbReference type="InterPro" id="IPR029069">
    <property type="entry name" value="HotDog_dom_sf"/>
</dbReference>
<organism evidence="1 2">
    <name type="scientific">Scytonema millei VB511283</name>
    <dbReference type="NCBI Taxonomy" id="1245923"/>
    <lineage>
        <taxon>Bacteria</taxon>
        <taxon>Bacillati</taxon>
        <taxon>Cyanobacteriota</taxon>
        <taxon>Cyanophyceae</taxon>
        <taxon>Nostocales</taxon>
        <taxon>Scytonemataceae</taxon>
        <taxon>Scytonema</taxon>
    </lineage>
</organism>
<keyword evidence="2" id="KW-1185">Reference proteome</keyword>
<accession>A0A9X5E8Z8</accession>
<evidence type="ECO:0000313" key="2">
    <source>
        <dbReference type="Proteomes" id="UP000031532"/>
    </source>
</evidence>
<dbReference type="GO" id="GO:0047617">
    <property type="term" value="F:fatty acyl-CoA hydrolase activity"/>
    <property type="evidence" value="ECO:0007669"/>
    <property type="project" value="TreeGrafter"/>
</dbReference>
<dbReference type="PANTHER" id="PTHR31793:SF24">
    <property type="entry name" value="LONG-CHAIN ACYL-COA THIOESTERASE FADM"/>
    <property type="match status" value="1"/>
</dbReference>
<dbReference type="OrthoDB" id="9800856at2"/>
<evidence type="ECO:0000313" key="1">
    <source>
        <dbReference type="EMBL" id="NHC37133.1"/>
    </source>
</evidence>
<dbReference type="EMBL" id="JTJC03000007">
    <property type="protein sequence ID" value="NHC37133.1"/>
    <property type="molecule type" value="Genomic_DNA"/>
</dbReference>
<protein>
    <submittedName>
        <fullName evidence="1">Acyl-CoA thioesterase</fullName>
    </submittedName>
</protein>
<dbReference type="Proteomes" id="UP000031532">
    <property type="component" value="Unassembled WGS sequence"/>
</dbReference>
<gene>
    <name evidence="1" type="ORF">QH73_0021265</name>
</gene>
<dbReference type="CDD" id="cd00586">
    <property type="entry name" value="4HBT"/>
    <property type="match status" value="1"/>
</dbReference>
<proteinExistence type="predicted"/>
<dbReference type="Pfam" id="PF13279">
    <property type="entry name" value="4HBT_2"/>
    <property type="match status" value="1"/>
</dbReference>